<dbReference type="PANTHER" id="PTHR34001:SF3">
    <property type="entry name" value="BLL7405 PROTEIN"/>
    <property type="match status" value="1"/>
</dbReference>
<sequence>MTIPNRRSLILCFALASAPAQAADLATESAFDWSGPWVGLLGSAGRIGGDGTLVGVAGGYDLQFDRLVIGIDGDVSGGGLDARRAGARYEIEAFGAIRARIGYAFGRFVAYGAAGAAFASAEFAGDDDMQIGWTVGGGLDFALTERVRLRAEYLYVDLDRQDLRGVSFGPSGSLGRIGLNYRF</sequence>
<dbReference type="PANTHER" id="PTHR34001">
    <property type="entry name" value="BLL7405 PROTEIN"/>
    <property type="match status" value="1"/>
</dbReference>
<evidence type="ECO:0000313" key="8">
    <source>
        <dbReference type="EMBL" id="RXF73567.1"/>
    </source>
</evidence>
<dbReference type="OrthoDB" id="9815357at2"/>
<dbReference type="InterPro" id="IPR051692">
    <property type="entry name" value="OMP-like"/>
</dbReference>
<comment type="subcellular location">
    <subcellularLocation>
        <location evidence="1">Cell outer membrane</location>
    </subcellularLocation>
</comment>
<dbReference type="EMBL" id="RYFI01000008">
    <property type="protein sequence ID" value="RXF73567.1"/>
    <property type="molecule type" value="Genomic_DNA"/>
</dbReference>
<accession>A0A4Q0MIS2</accession>
<comment type="similarity">
    <text evidence="5">Belongs to the Omp25/RopB family.</text>
</comment>
<evidence type="ECO:0000313" key="9">
    <source>
        <dbReference type="Proteomes" id="UP000289708"/>
    </source>
</evidence>
<gene>
    <name evidence="8" type="ORF">EK403_10280</name>
</gene>
<comment type="caution">
    <text evidence="8">The sequence shown here is derived from an EMBL/GenBank/DDBJ whole genome shotgun (WGS) entry which is preliminary data.</text>
</comment>
<dbReference type="InterPro" id="IPR027385">
    <property type="entry name" value="Beta-barrel_OMP"/>
</dbReference>
<keyword evidence="4" id="KW-0998">Cell outer membrane</keyword>
<protein>
    <submittedName>
        <fullName evidence="8">Porin family protein</fullName>
    </submittedName>
</protein>
<evidence type="ECO:0000256" key="2">
    <source>
        <dbReference type="ARBA" id="ARBA00022729"/>
    </source>
</evidence>
<dbReference type="AlphaFoldDB" id="A0A4Q0MIS2"/>
<keyword evidence="3" id="KW-0472">Membrane</keyword>
<evidence type="ECO:0000256" key="4">
    <source>
        <dbReference type="ARBA" id="ARBA00023237"/>
    </source>
</evidence>
<feature type="chain" id="PRO_5020189649" evidence="6">
    <location>
        <begin position="23"/>
        <end position="183"/>
    </location>
</feature>
<name>A0A4Q0MIS2_9HYPH</name>
<dbReference type="Proteomes" id="UP000289708">
    <property type="component" value="Unassembled WGS sequence"/>
</dbReference>
<dbReference type="GO" id="GO:0009279">
    <property type="term" value="C:cell outer membrane"/>
    <property type="evidence" value="ECO:0007669"/>
    <property type="project" value="UniProtKB-SubCell"/>
</dbReference>
<keyword evidence="2 6" id="KW-0732">Signal</keyword>
<feature type="domain" description="Outer membrane protein beta-barrel" evidence="7">
    <location>
        <begin position="9"/>
        <end position="183"/>
    </location>
</feature>
<dbReference type="SUPFAM" id="SSF56925">
    <property type="entry name" value="OMPA-like"/>
    <property type="match status" value="1"/>
</dbReference>
<dbReference type="Gene3D" id="2.40.160.20">
    <property type="match status" value="1"/>
</dbReference>
<keyword evidence="9" id="KW-1185">Reference proteome</keyword>
<feature type="signal peptide" evidence="6">
    <location>
        <begin position="1"/>
        <end position="22"/>
    </location>
</feature>
<evidence type="ECO:0000256" key="3">
    <source>
        <dbReference type="ARBA" id="ARBA00023136"/>
    </source>
</evidence>
<dbReference type="InterPro" id="IPR011250">
    <property type="entry name" value="OMP/PagP_B-barrel"/>
</dbReference>
<evidence type="ECO:0000256" key="1">
    <source>
        <dbReference type="ARBA" id="ARBA00004442"/>
    </source>
</evidence>
<evidence type="ECO:0000256" key="6">
    <source>
        <dbReference type="SAM" id="SignalP"/>
    </source>
</evidence>
<evidence type="ECO:0000259" key="7">
    <source>
        <dbReference type="Pfam" id="PF13505"/>
    </source>
</evidence>
<dbReference type="Pfam" id="PF13505">
    <property type="entry name" value="OMP_b-brl"/>
    <property type="match status" value="1"/>
</dbReference>
<evidence type="ECO:0000256" key="5">
    <source>
        <dbReference type="ARBA" id="ARBA00038306"/>
    </source>
</evidence>
<reference evidence="8 9" key="1">
    <citation type="submission" date="2018-12" db="EMBL/GenBank/DDBJ databases">
        <title>bacterium Hansschlegelia zhihuaiae S113.</title>
        <authorList>
            <person name="He J."/>
        </authorList>
    </citation>
    <scope>NUCLEOTIDE SEQUENCE [LARGE SCALE GENOMIC DNA]</scope>
    <source>
        <strain evidence="8 9">S 113</strain>
    </source>
</reference>
<dbReference type="RefSeq" id="WP_128777397.1">
    <property type="nucleotide sequence ID" value="NZ_RYFI01000008.1"/>
</dbReference>
<proteinExistence type="inferred from homology"/>
<organism evidence="8 9">
    <name type="scientific">Hansschlegelia zhihuaiae</name>
    <dbReference type="NCBI Taxonomy" id="405005"/>
    <lineage>
        <taxon>Bacteria</taxon>
        <taxon>Pseudomonadati</taxon>
        <taxon>Pseudomonadota</taxon>
        <taxon>Alphaproteobacteria</taxon>
        <taxon>Hyphomicrobiales</taxon>
        <taxon>Methylopilaceae</taxon>
        <taxon>Hansschlegelia</taxon>
    </lineage>
</organism>